<keyword evidence="3" id="KW-1185">Reference proteome</keyword>
<proteinExistence type="predicted"/>
<feature type="non-terminal residue" evidence="2">
    <location>
        <position position="1"/>
    </location>
</feature>
<evidence type="ECO:0000313" key="3">
    <source>
        <dbReference type="Proteomes" id="UP000035740"/>
    </source>
</evidence>
<accession>A0A0J7YPH5</accession>
<name>A0A0J7YPH5_BETVV</name>
<gene>
    <name evidence="2" type="ORF">BVRB_035950</name>
</gene>
<sequence length="137" mass="14362">VKQNQSDYLIPSQSMAEFLRNPFVSVPISAPTPASTTAPAPTSAPATTDDTEVDSEDVDAEHGPRRSLSTPSSKKLTRASGSLDATSNGRQPARTTSGVYAPRGRSSDDAVAVEEADDESVLIEETPAPFDGDELAE</sequence>
<dbReference type="Gramene" id="KMS65442">
    <property type="protein sequence ID" value="KMS65442"/>
    <property type="gene ID" value="BVRB_035950"/>
</dbReference>
<organism evidence="2 3">
    <name type="scientific">Beta vulgaris subsp. vulgaris</name>
    <name type="common">Beet</name>
    <dbReference type="NCBI Taxonomy" id="3555"/>
    <lineage>
        <taxon>Eukaryota</taxon>
        <taxon>Viridiplantae</taxon>
        <taxon>Streptophyta</taxon>
        <taxon>Embryophyta</taxon>
        <taxon>Tracheophyta</taxon>
        <taxon>Spermatophyta</taxon>
        <taxon>Magnoliopsida</taxon>
        <taxon>eudicotyledons</taxon>
        <taxon>Gunneridae</taxon>
        <taxon>Pentapetalae</taxon>
        <taxon>Caryophyllales</taxon>
        <taxon>Chenopodiaceae</taxon>
        <taxon>Betoideae</taxon>
        <taxon>Beta</taxon>
    </lineage>
</organism>
<dbReference type="Proteomes" id="UP000035740">
    <property type="component" value="Unassembled WGS sequence"/>
</dbReference>
<evidence type="ECO:0000313" key="2">
    <source>
        <dbReference type="EMBL" id="KMS65442.1"/>
    </source>
</evidence>
<protein>
    <submittedName>
        <fullName evidence="2">Uncharacterized protein</fullName>
    </submittedName>
</protein>
<feature type="compositionally biased region" description="Acidic residues" evidence="1">
    <location>
        <begin position="49"/>
        <end position="59"/>
    </location>
</feature>
<feature type="compositionally biased region" description="Acidic residues" evidence="1">
    <location>
        <begin position="111"/>
        <end position="122"/>
    </location>
</feature>
<feature type="region of interest" description="Disordered" evidence="1">
    <location>
        <begin position="26"/>
        <end position="137"/>
    </location>
</feature>
<feature type="compositionally biased region" description="Polar residues" evidence="1">
    <location>
        <begin position="67"/>
        <end position="98"/>
    </location>
</feature>
<dbReference type="EMBL" id="KQ108624">
    <property type="protein sequence ID" value="KMS65442.1"/>
    <property type="molecule type" value="Genomic_DNA"/>
</dbReference>
<dbReference type="AlphaFoldDB" id="A0A0J7YPH5"/>
<feature type="compositionally biased region" description="Low complexity" evidence="1">
    <location>
        <begin position="29"/>
        <end position="48"/>
    </location>
</feature>
<reference evidence="2 3" key="1">
    <citation type="journal article" date="2014" name="Nature">
        <title>The genome of the recently domesticated crop plant sugar beet (Beta vulgaris).</title>
        <authorList>
            <person name="Dohm J.C."/>
            <person name="Minoche A.E."/>
            <person name="Holtgrawe D."/>
            <person name="Capella-Gutierrez S."/>
            <person name="Zakrzewski F."/>
            <person name="Tafer H."/>
            <person name="Rupp O."/>
            <person name="Sorensen T.R."/>
            <person name="Stracke R."/>
            <person name="Reinhardt R."/>
            <person name="Goesmann A."/>
            <person name="Kraft T."/>
            <person name="Schulz B."/>
            <person name="Stadler P.F."/>
            <person name="Schmidt T."/>
            <person name="Gabaldon T."/>
            <person name="Lehrach H."/>
            <person name="Weisshaar B."/>
            <person name="Himmelbauer H."/>
        </authorList>
    </citation>
    <scope>NUCLEOTIDE SEQUENCE [LARGE SCALE GENOMIC DNA]</scope>
    <source>
        <tissue evidence="2">Taproot</tissue>
    </source>
</reference>
<feature type="non-terminal residue" evidence="2">
    <location>
        <position position="137"/>
    </location>
</feature>
<evidence type="ECO:0000256" key="1">
    <source>
        <dbReference type="SAM" id="MobiDB-lite"/>
    </source>
</evidence>